<dbReference type="PANTHER" id="PTHR22895">
    <property type="entry name" value="ARMADILLO REPEAT-CONTAINING PROTEIN 6"/>
    <property type="match status" value="1"/>
</dbReference>
<reference evidence="2" key="1">
    <citation type="submission" date="2021-01" db="EMBL/GenBank/DDBJ databases">
        <authorList>
            <person name="Corre E."/>
            <person name="Pelletier E."/>
            <person name="Niang G."/>
            <person name="Scheremetjew M."/>
            <person name="Finn R."/>
            <person name="Kale V."/>
            <person name="Holt S."/>
            <person name="Cochrane G."/>
            <person name="Meng A."/>
            <person name="Brown T."/>
            <person name="Cohen L."/>
        </authorList>
    </citation>
    <scope>NUCLEOTIDE SEQUENCE</scope>
    <source>
        <strain evidence="2">CCMP1243</strain>
    </source>
</reference>
<dbReference type="InterPro" id="IPR011989">
    <property type="entry name" value="ARM-like"/>
</dbReference>
<dbReference type="PANTHER" id="PTHR22895:SF0">
    <property type="entry name" value="ARMADILLO REPEAT-CONTAINING PROTEIN 6"/>
    <property type="match status" value="1"/>
</dbReference>
<dbReference type="EMBL" id="HBHJ01016592">
    <property type="protein sequence ID" value="CAD9689159.1"/>
    <property type="molecule type" value="Transcribed_RNA"/>
</dbReference>
<name>A0A7S2WHM3_9STRA</name>
<organism evidence="2">
    <name type="scientific">Rhizochromulina marina</name>
    <dbReference type="NCBI Taxonomy" id="1034831"/>
    <lineage>
        <taxon>Eukaryota</taxon>
        <taxon>Sar</taxon>
        <taxon>Stramenopiles</taxon>
        <taxon>Ochrophyta</taxon>
        <taxon>Dictyochophyceae</taxon>
        <taxon>Rhizochromulinales</taxon>
        <taxon>Rhizochromulina</taxon>
    </lineage>
</organism>
<sequence>MKRHSHNGDFLCRALYSAMLVLRPKGGSEGCLFKGDEMSSLRIEAVLAEGVSSVLDSMRLHLDNPQLQYMGCWSLVNMALEPTHKTALLSAGVIDVISDAMDRHVDEPKVQFRALFALINLVTVSGVIQAKSAEGLIRRVMVATGRYITYPDVAGRGCMVLYNMSLDRGNHVLLKAIKAPALICRAAELHSEDHLLKFVATSTACRLA</sequence>
<protein>
    <recommendedName>
        <fullName evidence="3">Armadillo repeat-containing protein 8</fullName>
    </recommendedName>
</protein>
<dbReference type="InterPro" id="IPR016024">
    <property type="entry name" value="ARM-type_fold"/>
</dbReference>
<evidence type="ECO:0000256" key="1">
    <source>
        <dbReference type="ARBA" id="ARBA00022737"/>
    </source>
</evidence>
<dbReference type="SUPFAM" id="SSF48371">
    <property type="entry name" value="ARM repeat"/>
    <property type="match status" value="1"/>
</dbReference>
<evidence type="ECO:0008006" key="3">
    <source>
        <dbReference type="Google" id="ProtNLM"/>
    </source>
</evidence>
<keyword evidence="1" id="KW-0677">Repeat</keyword>
<accession>A0A7S2WHM3</accession>
<gene>
    <name evidence="2" type="ORF">RMAR1173_LOCUS11006</name>
</gene>
<dbReference type="AlphaFoldDB" id="A0A7S2WHM3"/>
<evidence type="ECO:0000313" key="2">
    <source>
        <dbReference type="EMBL" id="CAD9689159.1"/>
    </source>
</evidence>
<dbReference type="Gene3D" id="1.25.10.10">
    <property type="entry name" value="Leucine-rich Repeat Variant"/>
    <property type="match status" value="1"/>
</dbReference>
<proteinExistence type="predicted"/>